<dbReference type="RefSeq" id="WP_145329254.1">
    <property type="nucleotide sequence ID" value="NZ_VLKR01000023.1"/>
</dbReference>
<dbReference type="OrthoDB" id="799258at2"/>
<evidence type="ECO:0000313" key="2">
    <source>
        <dbReference type="Proteomes" id="UP000315908"/>
    </source>
</evidence>
<proteinExistence type="predicted"/>
<accession>A0A562MBH5</accession>
<comment type="caution">
    <text evidence="1">The sequence shown here is derived from an EMBL/GenBank/DDBJ whole genome shotgun (WGS) entry which is preliminary data.</text>
</comment>
<dbReference type="EMBL" id="VLKR01000023">
    <property type="protein sequence ID" value="TWI17182.1"/>
    <property type="molecule type" value="Genomic_DNA"/>
</dbReference>
<name>A0A562MBH5_9SPHI</name>
<sequence length="167" mass="19335">MKVLILISSFLFLLGQNQKEVYVLKDGEGDVAIEYNKLDKEVNIVISDRVIANKQDQKAIKMYIASFFIADNVGIQQDFKKLFQVSMSDFAKHHKREICSVIYYLEHIEHGNLPELYGLESYKLFEISELEPEISRTEKCLDKGGILKIIYEIEEDSTSLKVPQRIK</sequence>
<organism evidence="1 2">
    <name type="scientific">Sphingobacterium siyangense</name>
    <dbReference type="NCBI Taxonomy" id="459529"/>
    <lineage>
        <taxon>Bacteria</taxon>
        <taxon>Pseudomonadati</taxon>
        <taxon>Bacteroidota</taxon>
        <taxon>Sphingobacteriia</taxon>
        <taxon>Sphingobacteriales</taxon>
        <taxon>Sphingobacteriaceae</taxon>
        <taxon>Sphingobacterium</taxon>
    </lineage>
</organism>
<protein>
    <submittedName>
        <fullName evidence="1">Uncharacterized protein</fullName>
    </submittedName>
</protein>
<dbReference type="AlphaFoldDB" id="A0A562MBH5"/>
<reference evidence="1 2" key="1">
    <citation type="journal article" date="2015" name="Stand. Genomic Sci.">
        <title>Genomic Encyclopedia of Bacterial and Archaeal Type Strains, Phase III: the genomes of soil and plant-associated and newly described type strains.</title>
        <authorList>
            <person name="Whitman W.B."/>
            <person name="Woyke T."/>
            <person name="Klenk H.P."/>
            <person name="Zhou Y."/>
            <person name="Lilburn T.G."/>
            <person name="Beck B.J."/>
            <person name="De Vos P."/>
            <person name="Vandamme P."/>
            <person name="Eisen J.A."/>
            <person name="Garrity G."/>
            <person name="Hugenholtz P."/>
            <person name="Kyrpides N.C."/>
        </authorList>
    </citation>
    <scope>NUCLEOTIDE SEQUENCE [LARGE SCALE GENOMIC DNA]</scope>
    <source>
        <strain evidence="1 2">CGMCC 1.6855</strain>
    </source>
</reference>
<gene>
    <name evidence="1" type="ORF">IQ31_03918</name>
</gene>
<dbReference type="Proteomes" id="UP000315908">
    <property type="component" value="Unassembled WGS sequence"/>
</dbReference>
<evidence type="ECO:0000313" key="1">
    <source>
        <dbReference type="EMBL" id="TWI17182.1"/>
    </source>
</evidence>